<reference evidence="2 3" key="1">
    <citation type="journal article" date="2015" name="Antonie Van Leeuwenhoek">
        <title>Pseudooceanicola atlanticus gen. nov. sp. nov., isolated from surface seawater of the Atlantic Ocean and reclassification of Oceanicola batsensis, Oceanicola marinus, Oceanicola nitratireducens, Oceanicola nanhaiensis, Oceanicola antarcticus and Oceanicola flagellatus, as Pseudooceanicola batsensis comb. nov., Pseudooceanicola marinus comb. nov., Pseudooceanicola nitratireducens comb. nov., Pseudooceanicola nanhaiensis comb. nov., Pseudooceanicola antarcticus comb. nov., and Pseudooceanicola flagellatus comb. nov.</title>
        <authorList>
            <person name="Lai Q."/>
            <person name="Li G."/>
            <person name="Liu X."/>
            <person name="Du Y."/>
            <person name="Sun F."/>
            <person name="Shao Z."/>
        </authorList>
    </citation>
    <scope>NUCLEOTIDE SEQUENCE [LARGE SCALE GENOMIC DNA]</scope>
    <source>
        <strain evidence="2 3">22II-s11g</strain>
    </source>
</reference>
<feature type="domain" description="GyrI-like small molecule binding" evidence="1">
    <location>
        <begin position="25"/>
        <end position="194"/>
    </location>
</feature>
<organism evidence="2 3">
    <name type="scientific">Pseudooceanicola atlanticus</name>
    <dbReference type="NCBI Taxonomy" id="1461694"/>
    <lineage>
        <taxon>Bacteria</taxon>
        <taxon>Pseudomonadati</taxon>
        <taxon>Pseudomonadota</taxon>
        <taxon>Alphaproteobacteria</taxon>
        <taxon>Rhodobacterales</taxon>
        <taxon>Paracoccaceae</taxon>
        <taxon>Pseudooceanicola</taxon>
    </lineage>
</organism>
<accession>A0A0A0E9J7</accession>
<dbReference type="InterPro" id="IPR011256">
    <property type="entry name" value="Reg_factor_effector_dom_sf"/>
</dbReference>
<protein>
    <recommendedName>
        <fullName evidence="1">GyrI-like small molecule binding domain-containing protein</fullName>
    </recommendedName>
</protein>
<dbReference type="InterPro" id="IPR029442">
    <property type="entry name" value="GyrI-like"/>
</dbReference>
<evidence type="ECO:0000259" key="1">
    <source>
        <dbReference type="Pfam" id="PF06445"/>
    </source>
</evidence>
<dbReference type="SUPFAM" id="SSF55136">
    <property type="entry name" value="Probable bacterial effector-binding domain"/>
    <property type="match status" value="1"/>
</dbReference>
<dbReference type="EMBL" id="AQQX01000014">
    <property type="protein sequence ID" value="KGM47139.1"/>
    <property type="molecule type" value="Genomic_DNA"/>
</dbReference>
<dbReference type="AlphaFoldDB" id="A0A0A0E9J7"/>
<dbReference type="STRING" id="1461694.ATO9_20105"/>
<dbReference type="OrthoDB" id="4772335at2"/>
<dbReference type="Pfam" id="PF06445">
    <property type="entry name" value="GyrI-like"/>
    <property type="match status" value="1"/>
</dbReference>
<gene>
    <name evidence="2" type="ORF">ATO9_20105</name>
</gene>
<evidence type="ECO:0000313" key="3">
    <source>
        <dbReference type="Proteomes" id="UP000030004"/>
    </source>
</evidence>
<evidence type="ECO:0000313" key="2">
    <source>
        <dbReference type="EMBL" id="KGM47139.1"/>
    </source>
</evidence>
<sequence length="204" mass="22530">MDKLDVKKTQKALYSGRKGVWERLDVPPMTFLAVQGQGNPDGPDYAAAIGALYPLAYGIKFQAKAAGTDFVVPPLEALWWADDPTAFTGGRRDEWHWRAMIRIPVPVTDAMVAAAREKARGKSDALDRVQLIEEAEGDCLQTLHVGPYSDEAPVLADLHDRVMPGMGLTFGKPHHEIYLSDPRRVAPEKLRTILRQPVVPIPSP</sequence>
<dbReference type="eggNOG" id="COG4832">
    <property type="taxonomic scope" value="Bacteria"/>
</dbReference>
<name>A0A0A0E9J7_9RHOB</name>
<keyword evidence="3" id="KW-1185">Reference proteome</keyword>
<comment type="caution">
    <text evidence="2">The sequence shown here is derived from an EMBL/GenBank/DDBJ whole genome shotgun (WGS) entry which is preliminary data.</text>
</comment>
<dbReference type="RefSeq" id="WP_043753469.1">
    <property type="nucleotide sequence ID" value="NZ_AQQX01000014.1"/>
</dbReference>
<proteinExistence type="predicted"/>
<dbReference type="Gene3D" id="3.20.80.10">
    <property type="entry name" value="Regulatory factor, effector binding domain"/>
    <property type="match status" value="1"/>
</dbReference>
<dbReference type="Proteomes" id="UP000030004">
    <property type="component" value="Unassembled WGS sequence"/>
</dbReference>